<organism evidence="1 2">
    <name type="scientific">Penicillium digitatum</name>
    <name type="common">Green mold</name>
    <dbReference type="NCBI Taxonomy" id="36651"/>
    <lineage>
        <taxon>Eukaryota</taxon>
        <taxon>Fungi</taxon>
        <taxon>Dikarya</taxon>
        <taxon>Ascomycota</taxon>
        <taxon>Pezizomycotina</taxon>
        <taxon>Eurotiomycetes</taxon>
        <taxon>Eurotiomycetidae</taxon>
        <taxon>Eurotiales</taxon>
        <taxon>Aspergillaceae</taxon>
        <taxon>Penicillium</taxon>
    </lineage>
</organism>
<evidence type="ECO:0000313" key="2">
    <source>
        <dbReference type="Proteomes" id="UP000595662"/>
    </source>
</evidence>
<dbReference type="RefSeq" id="XP_065958044.1">
    <property type="nucleotide sequence ID" value="XM_066101104.1"/>
</dbReference>
<reference evidence="1 2" key="1">
    <citation type="submission" date="2020-08" db="EMBL/GenBank/DDBJ databases">
        <title>The completed genome sequence of the pathogenic ascomycete fungus Penicillium digitatum.</title>
        <authorList>
            <person name="Wang M."/>
        </authorList>
    </citation>
    <scope>NUCLEOTIDE SEQUENCE [LARGE SCALE GENOMIC DNA]</scope>
    <source>
        <strain evidence="1 2">PdW03</strain>
    </source>
</reference>
<accession>A0A7T7BQ48</accession>
<name>A0A7T7BQ48_PENDI</name>
<dbReference type="EMBL" id="CP060779">
    <property type="protein sequence ID" value="QQK47974.1"/>
    <property type="molecule type" value="Genomic_DNA"/>
</dbReference>
<protein>
    <submittedName>
        <fullName evidence="1">Uncharacterized protein</fullName>
    </submittedName>
</protein>
<dbReference type="AlphaFoldDB" id="A0A7T7BQ48"/>
<dbReference type="VEuPathDB" id="FungiDB:PDIP_07020"/>
<dbReference type="GeneID" id="26229025"/>
<gene>
    <name evidence="1" type="ORF">Pdw03_5609</name>
</gene>
<dbReference type="Proteomes" id="UP000595662">
    <property type="component" value="Chromosome 6"/>
</dbReference>
<proteinExistence type="predicted"/>
<sequence>MGYKTNYELYSRGSIDSRRLPPSEELLSPLAKLYPHVAALQPQYNPDSCTFTGYHDTGFWAAAYTIQPIEESSVPIRRTSDGRPRRFVSKLRRLLSRDDLKRRRGSRVTARMA</sequence>
<evidence type="ECO:0000313" key="1">
    <source>
        <dbReference type="EMBL" id="QQK47974.1"/>
    </source>
</evidence>